<accession>A0A6V8R4B0</accession>
<gene>
    <name evidence="1" type="ORF">TASIC1_0009017500</name>
</gene>
<evidence type="ECO:0000313" key="2">
    <source>
        <dbReference type="Proteomes" id="UP000517252"/>
    </source>
</evidence>
<proteinExistence type="predicted"/>
<dbReference type="OrthoDB" id="4897567at2759"/>
<dbReference type="Proteomes" id="UP000517252">
    <property type="component" value="Unassembled WGS sequence"/>
</dbReference>
<sequence length="268" mass="30533">MLRATSQLSDLRVRIEAYNLSEVENKPEKLLALLRAVELAPIADDGDKSHDKELQDLMNEATQSKHASLTPLFTRRVSETKLIAPGGHRGSILYGGKTHYVEWKSYDWNSSKESRDRILDSIVNLAMLLNAPKHPVFRTLDCVVIIDEPIKSRYMYVYRWPVESESPPAIRTLHGLLSSTFKPSLTDRFALAHQLSRALFYMHLANWMHKSFSSYNVLFFPESSDSPRTLNNPYIVGLSHMLAQMPRGIQVRNWIEIPVATSTAIRIA</sequence>
<reference evidence="1 2" key="1">
    <citation type="submission" date="2020-07" db="EMBL/GenBank/DDBJ databases">
        <title>Trichoderma asperellum IC-1 whole genome shotgun sequence.</title>
        <authorList>
            <person name="Kanamasa S."/>
            <person name="Takahashi H."/>
        </authorList>
    </citation>
    <scope>NUCLEOTIDE SEQUENCE [LARGE SCALE GENOMIC DNA]</scope>
    <source>
        <strain evidence="1 2">IC-1</strain>
    </source>
</reference>
<organism evidence="1 2">
    <name type="scientific">Trichoderma asperellum</name>
    <name type="common">Filamentous fungus</name>
    <dbReference type="NCBI Taxonomy" id="101201"/>
    <lineage>
        <taxon>Eukaryota</taxon>
        <taxon>Fungi</taxon>
        <taxon>Dikarya</taxon>
        <taxon>Ascomycota</taxon>
        <taxon>Pezizomycotina</taxon>
        <taxon>Sordariomycetes</taxon>
        <taxon>Hypocreomycetidae</taxon>
        <taxon>Hypocreales</taxon>
        <taxon>Hypocreaceae</taxon>
        <taxon>Trichoderma</taxon>
    </lineage>
</organism>
<dbReference type="SUPFAM" id="SSF56112">
    <property type="entry name" value="Protein kinase-like (PK-like)"/>
    <property type="match status" value="1"/>
</dbReference>
<comment type="caution">
    <text evidence="1">The sequence shown here is derived from an EMBL/GenBank/DDBJ whole genome shotgun (WGS) entry which is preliminary data.</text>
</comment>
<evidence type="ECO:0000313" key="1">
    <source>
        <dbReference type="EMBL" id="GFP57838.1"/>
    </source>
</evidence>
<dbReference type="PANTHER" id="PTHR37542:SF3">
    <property type="entry name" value="PRION-INHIBITION AND PROPAGATION HELO DOMAIN-CONTAINING PROTEIN"/>
    <property type="match status" value="1"/>
</dbReference>
<evidence type="ECO:0008006" key="3">
    <source>
        <dbReference type="Google" id="ProtNLM"/>
    </source>
</evidence>
<dbReference type="EMBL" id="BLZH01000009">
    <property type="protein sequence ID" value="GFP57838.1"/>
    <property type="molecule type" value="Genomic_DNA"/>
</dbReference>
<dbReference type="PANTHER" id="PTHR37542">
    <property type="entry name" value="HELO DOMAIN-CONTAINING PROTEIN-RELATED"/>
    <property type="match status" value="1"/>
</dbReference>
<protein>
    <recommendedName>
        <fullName evidence="3">Protein kinase domain-containing protein</fullName>
    </recommendedName>
</protein>
<dbReference type="AlphaFoldDB" id="A0A6V8R4B0"/>
<name>A0A6V8R4B0_TRIAP</name>
<dbReference type="InterPro" id="IPR011009">
    <property type="entry name" value="Kinase-like_dom_sf"/>
</dbReference>